<dbReference type="InterPro" id="IPR029063">
    <property type="entry name" value="SAM-dependent_MTases_sf"/>
</dbReference>
<dbReference type="InterPro" id="IPR013216">
    <property type="entry name" value="Methyltransf_11"/>
</dbReference>
<evidence type="ECO:0000313" key="3">
    <source>
        <dbReference type="Proteomes" id="UP000192756"/>
    </source>
</evidence>
<dbReference type="Gene3D" id="3.40.50.150">
    <property type="entry name" value="Vaccinia Virus protein VP39"/>
    <property type="match status" value="1"/>
</dbReference>
<dbReference type="CDD" id="cd02440">
    <property type="entry name" value="AdoMet_MTases"/>
    <property type="match status" value="1"/>
</dbReference>
<dbReference type="Pfam" id="PF08241">
    <property type="entry name" value="Methyltransf_11"/>
    <property type="match status" value="1"/>
</dbReference>
<dbReference type="GO" id="GO:0032259">
    <property type="term" value="P:methylation"/>
    <property type="evidence" value="ECO:0007669"/>
    <property type="project" value="UniProtKB-KW"/>
</dbReference>
<sequence>MDFFYNLHYNSLQKRSDLLLFLFKNRYREFLFNYKHAFDDKKGLEIGGPSSFFSSEILPIYKWAKQVDGCNFTNNTIWEGDIDTSQYRYFAGKTGRQYIMEGTDLSEIEDEKYDFLLSSHNLEHIANPLKAMKEWIRVIKPGGFLLLILPDKRFTFDRKRPDTTFSHILSDYENNVDEHDLTHLAEILELHDLKLDPGAGKDFNIFKKRCENNFEVRGLHHHVFSFDLMETSVQYFDLNVLTKYDVPPYHKIILAKK</sequence>
<reference evidence="3" key="1">
    <citation type="submission" date="2017-04" db="EMBL/GenBank/DDBJ databases">
        <authorList>
            <person name="Varghese N."/>
            <person name="Submissions S."/>
        </authorList>
    </citation>
    <scope>NUCLEOTIDE SEQUENCE [LARGE SCALE GENOMIC DNA]</scope>
    <source>
        <strain evidence="3">DSM 12126</strain>
    </source>
</reference>
<dbReference type="SUPFAM" id="SSF53335">
    <property type="entry name" value="S-adenosyl-L-methionine-dependent methyltransferases"/>
    <property type="match status" value="1"/>
</dbReference>
<evidence type="ECO:0000313" key="2">
    <source>
        <dbReference type="EMBL" id="SMC71126.1"/>
    </source>
</evidence>
<gene>
    <name evidence="2" type="ORF">SAMN04488524_2283</name>
</gene>
<protein>
    <submittedName>
        <fullName evidence="2">Methyltransferase domain-containing protein</fullName>
    </submittedName>
</protein>
<dbReference type="AlphaFoldDB" id="A0A1W2BDZ2"/>
<dbReference type="RefSeq" id="WP_084238556.1">
    <property type="nucleotide sequence ID" value="NZ_FWXT01000001.1"/>
</dbReference>
<name>A0A1W2BDZ2_9SPHI</name>
<dbReference type="EMBL" id="FWXT01000001">
    <property type="protein sequence ID" value="SMC71126.1"/>
    <property type="molecule type" value="Genomic_DNA"/>
</dbReference>
<keyword evidence="3" id="KW-1185">Reference proteome</keyword>
<dbReference type="Proteomes" id="UP000192756">
    <property type="component" value="Unassembled WGS sequence"/>
</dbReference>
<organism evidence="2 3">
    <name type="scientific">Pedobacter africanus</name>
    <dbReference type="NCBI Taxonomy" id="151894"/>
    <lineage>
        <taxon>Bacteria</taxon>
        <taxon>Pseudomonadati</taxon>
        <taxon>Bacteroidota</taxon>
        <taxon>Sphingobacteriia</taxon>
        <taxon>Sphingobacteriales</taxon>
        <taxon>Sphingobacteriaceae</taxon>
        <taxon>Pedobacter</taxon>
    </lineage>
</organism>
<evidence type="ECO:0000259" key="1">
    <source>
        <dbReference type="Pfam" id="PF08241"/>
    </source>
</evidence>
<dbReference type="STRING" id="151894.SAMN04488524_2283"/>
<accession>A0A1W2BDZ2</accession>
<dbReference type="OrthoDB" id="9792586at2"/>
<keyword evidence="2" id="KW-0489">Methyltransferase</keyword>
<proteinExistence type="predicted"/>
<feature type="domain" description="Methyltransferase type 11" evidence="1">
    <location>
        <begin position="70"/>
        <end position="146"/>
    </location>
</feature>
<keyword evidence="2" id="KW-0808">Transferase</keyword>
<dbReference type="GO" id="GO:0008757">
    <property type="term" value="F:S-adenosylmethionine-dependent methyltransferase activity"/>
    <property type="evidence" value="ECO:0007669"/>
    <property type="project" value="InterPro"/>
</dbReference>